<keyword evidence="6" id="KW-1185">Reference proteome</keyword>
<dbReference type="InterPro" id="IPR036390">
    <property type="entry name" value="WH_DNA-bd_sf"/>
</dbReference>
<feature type="region of interest" description="Disordered" evidence="3">
    <location>
        <begin position="196"/>
        <end position="262"/>
    </location>
</feature>
<dbReference type="KEGG" id="mbr:MONBRDRAFT_28899"/>
<evidence type="ECO:0000313" key="5">
    <source>
        <dbReference type="EMBL" id="EDQ85844.1"/>
    </source>
</evidence>
<dbReference type="GO" id="GO:0000278">
    <property type="term" value="P:mitotic cell cycle"/>
    <property type="evidence" value="ECO:0000318"/>
    <property type="project" value="GO_Central"/>
</dbReference>
<keyword evidence="2" id="KW-0131">Cell cycle</keyword>
<dbReference type="GO" id="GO:0030174">
    <property type="term" value="P:regulation of DNA-templated DNA replication initiation"/>
    <property type="evidence" value="ECO:0000318"/>
    <property type="project" value="GO_Central"/>
</dbReference>
<dbReference type="InterPro" id="IPR038090">
    <property type="entry name" value="Cdt1_C_WH_dom_sf"/>
</dbReference>
<dbReference type="GO" id="GO:0000076">
    <property type="term" value="P:DNA replication checkpoint signaling"/>
    <property type="evidence" value="ECO:0000318"/>
    <property type="project" value="GO_Central"/>
</dbReference>
<dbReference type="SUPFAM" id="SSF46785">
    <property type="entry name" value="Winged helix' DNA-binding domain"/>
    <property type="match status" value="1"/>
</dbReference>
<dbReference type="GO" id="GO:0070182">
    <property type="term" value="F:DNA polymerase binding"/>
    <property type="evidence" value="ECO:0000318"/>
    <property type="project" value="GO_Central"/>
</dbReference>
<feature type="compositionally biased region" description="Low complexity" evidence="3">
    <location>
        <begin position="103"/>
        <end position="112"/>
    </location>
</feature>
<evidence type="ECO:0000256" key="3">
    <source>
        <dbReference type="SAM" id="MobiDB-lite"/>
    </source>
</evidence>
<evidence type="ECO:0000256" key="2">
    <source>
        <dbReference type="ARBA" id="ARBA00023306"/>
    </source>
</evidence>
<feature type="domain" description="CDT1 Geminin-binding" evidence="4">
    <location>
        <begin position="1"/>
        <end position="182"/>
    </location>
</feature>
<dbReference type="GO" id="GO:0003677">
    <property type="term" value="F:DNA binding"/>
    <property type="evidence" value="ECO:0000318"/>
    <property type="project" value="GO_Central"/>
</dbReference>
<feature type="compositionally biased region" description="Polar residues" evidence="3">
    <location>
        <begin position="82"/>
        <end position="91"/>
    </location>
</feature>
<dbReference type="GO" id="GO:0071163">
    <property type="term" value="P:DNA replication preinitiation complex assembly"/>
    <property type="evidence" value="ECO:0000318"/>
    <property type="project" value="GO_Central"/>
</dbReference>
<dbReference type="PANTHER" id="PTHR28637">
    <property type="entry name" value="DNA REPLICATION FACTOR CDT1"/>
    <property type="match status" value="1"/>
</dbReference>
<dbReference type="InterPro" id="IPR032054">
    <property type="entry name" value="Cdt1_C"/>
</dbReference>
<organism evidence="5 6">
    <name type="scientific">Monosiga brevicollis</name>
    <name type="common">Choanoflagellate</name>
    <dbReference type="NCBI Taxonomy" id="81824"/>
    <lineage>
        <taxon>Eukaryota</taxon>
        <taxon>Choanoflagellata</taxon>
        <taxon>Craspedida</taxon>
        <taxon>Salpingoecidae</taxon>
        <taxon>Monosiga</taxon>
    </lineage>
</organism>
<sequence>MAKRGTPTMHRLKPQVEAASRRRFDMTTLSHLVAYIPDVLHVSRLEPKDRSDPTLRILLTVPEDSTSMDRPSGPADAARGNDQVSDATSESTEQHAGKEASSTPGTTPGTPGDIKRVLAPQQIAHLHHILRARLLDQVFEAHAEHLQSLPGSPAVARDQLQRWARSFALADVPLIKPASLPDLSRSRPMTATEALQRVHTTAHTQPQDTKTSATGQPTKEPEPEPEATATIAGPQNLSPVLSKAATPRHPTTPHSQVASPKQRLATALLSAAGRERTDTAHAGALPASQDGTAANEGPPGGSTLAPTTSGRLLREGLVSSDMLSRIASRQKQRTEAQLTMASLQSQRQHELEKLPVVVNALWGSYRLKSSQPLPNAIEAVSKSCRMARDVAERQIRFAAETLPDWCQILERDGRTFCKINRKQTLGEVKKQIDIRRSTAAQAD</sequence>
<proteinExistence type="inferred from homology"/>
<dbReference type="PANTHER" id="PTHR28637:SF1">
    <property type="entry name" value="DNA REPLICATION FACTOR CDT1"/>
    <property type="match status" value="1"/>
</dbReference>
<dbReference type="InterPro" id="IPR014939">
    <property type="entry name" value="CDT1_Gemini-bd-like"/>
</dbReference>
<protein>
    <recommendedName>
        <fullName evidence="4">CDT1 Geminin-binding domain-containing protein</fullName>
    </recommendedName>
</protein>
<dbReference type="Pfam" id="PF16679">
    <property type="entry name" value="CDT1_C"/>
    <property type="match status" value="1"/>
</dbReference>
<dbReference type="STRING" id="81824.A9V9D9"/>
<dbReference type="Pfam" id="PF08839">
    <property type="entry name" value="CDT1"/>
    <property type="match status" value="1"/>
</dbReference>
<dbReference type="GO" id="GO:0005634">
    <property type="term" value="C:nucleus"/>
    <property type="evidence" value="ECO:0000318"/>
    <property type="project" value="GO_Central"/>
</dbReference>
<dbReference type="RefSeq" id="XP_001749323.1">
    <property type="nucleotide sequence ID" value="XM_001749271.1"/>
</dbReference>
<dbReference type="InParanoid" id="A9V9D9"/>
<dbReference type="GeneID" id="5894620"/>
<name>A9V9D9_MONBE</name>
<feature type="compositionally biased region" description="Polar residues" evidence="3">
    <location>
        <begin position="198"/>
        <end position="216"/>
    </location>
</feature>
<dbReference type="Proteomes" id="UP000001357">
    <property type="component" value="Unassembled WGS sequence"/>
</dbReference>
<dbReference type="EMBL" id="CH991570">
    <property type="protein sequence ID" value="EDQ85844.1"/>
    <property type="molecule type" value="Genomic_DNA"/>
</dbReference>
<dbReference type="Gene3D" id="1.10.10.1420">
    <property type="entry name" value="DNA replication factor Cdt1, C-terminal WH domain"/>
    <property type="match status" value="1"/>
</dbReference>
<dbReference type="SMART" id="SM01075">
    <property type="entry name" value="CDT1"/>
    <property type="match status" value="1"/>
</dbReference>
<evidence type="ECO:0000313" key="6">
    <source>
        <dbReference type="Proteomes" id="UP000001357"/>
    </source>
</evidence>
<comment type="similarity">
    <text evidence="1">Belongs to the Cdt1 family.</text>
</comment>
<evidence type="ECO:0000259" key="4">
    <source>
        <dbReference type="SMART" id="SM01075"/>
    </source>
</evidence>
<dbReference type="AlphaFoldDB" id="A9V9D9"/>
<feature type="region of interest" description="Disordered" evidence="3">
    <location>
        <begin position="59"/>
        <end position="114"/>
    </location>
</feature>
<feature type="region of interest" description="Disordered" evidence="3">
    <location>
        <begin position="284"/>
        <end position="310"/>
    </location>
</feature>
<dbReference type="InterPro" id="IPR045173">
    <property type="entry name" value="Cdt1"/>
</dbReference>
<gene>
    <name evidence="5" type="ORF">MONBRDRAFT_28899</name>
</gene>
<accession>A9V9D9</accession>
<reference evidence="5 6" key="1">
    <citation type="journal article" date="2008" name="Nature">
        <title>The genome of the choanoflagellate Monosiga brevicollis and the origin of metazoans.</title>
        <authorList>
            <consortium name="JGI Sequencing"/>
            <person name="King N."/>
            <person name="Westbrook M.J."/>
            <person name="Young S.L."/>
            <person name="Kuo A."/>
            <person name="Abedin M."/>
            <person name="Chapman J."/>
            <person name="Fairclough S."/>
            <person name="Hellsten U."/>
            <person name="Isogai Y."/>
            <person name="Letunic I."/>
            <person name="Marr M."/>
            <person name="Pincus D."/>
            <person name="Putnam N."/>
            <person name="Rokas A."/>
            <person name="Wright K.J."/>
            <person name="Zuzow R."/>
            <person name="Dirks W."/>
            <person name="Good M."/>
            <person name="Goodstein D."/>
            <person name="Lemons D."/>
            <person name="Li W."/>
            <person name="Lyons J.B."/>
            <person name="Morris A."/>
            <person name="Nichols S."/>
            <person name="Richter D.J."/>
            <person name="Salamov A."/>
            <person name="Bork P."/>
            <person name="Lim W.A."/>
            <person name="Manning G."/>
            <person name="Miller W.T."/>
            <person name="McGinnis W."/>
            <person name="Shapiro H."/>
            <person name="Tjian R."/>
            <person name="Grigoriev I.V."/>
            <person name="Rokhsar D."/>
        </authorList>
    </citation>
    <scope>NUCLEOTIDE SEQUENCE [LARGE SCALE GENOMIC DNA]</scope>
    <source>
        <strain evidence="6">MX1 / ATCC 50154</strain>
    </source>
</reference>
<evidence type="ECO:0000256" key="1">
    <source>
        <dbReference type="ARBA" id="ARBA00008356"/>
    </source>
</evidence>